<accession>A0A1G9LWB9</accession>
<dbReference type="Pfam" id="PF07307">
    <property type="entry name" value="HEPPP_synt_1"/>
    <property type="match status" value="1"/>
</dbReference>
<dbReference type="AlphaFoldDB" id="A0A1G9LWB9"/>
<dbReference type="InterPro" id="IPR009920">
    <property type="entry name" value="HEPPP_synth_su1"/>
</dbReference>
<dbReference type="EMBL" id="FNHF01000001">
    <property type="protein sequence ID" value="SDL66320.1"/>
    <property type="molecule type" value="Genomic_DNA"/>
</dbReference>
<evidence type="ECO:0000313" key="1">
    <source>
        <dbReference type="EMBL" id="SDL66320.1"/>
    </source>
</evidence>
<dbReference type="Proteomes" id="UP000182347">
    <property type="component" value="Unassembled WGS sequence"/>
</dbReference>
<reference evidence="2" key="1">
    <citation type="submission" date="2016-10" db="EMBL/GenBank/DDBJ databases">
        <authorList>
            <person name="Varghese N."/>
            <person name="Submissions S."/>
        </authorList>
    </citation>
    <scope>NUCLEOTIDE SEQUENCE [LARGE SCALE GENOMIC DNA]</scope>
    <source>
        <strain evidence="2">CGMCC 1.6199</strain>
    </source>
</reference>
<dbReference type="GO" id="GO:0009234">
    <property type="term" value="P:menaquinone biosynthetic process"/>
    <property type="evidence" value="ECO:0007669"/>
    <property type="project" value="InterPro"/>
</dbReference>
<dbReference type="STRING" id="482461.SAMN05216244_0321"/>
<proteinExistence type="predicted"/>
<name>A0A1G9LWB9_9BACI</name>
<gene>
    <name evidence="1" type="ORF">SAMN05216244_0321</name>
</gene>
<evidence type="ECO:0000313" key="2">
    <source>
        <dbReference type="Proteomes" id="UP000182347"/>
    </source>
</evidence>
<keyword evidence="2" id="KW-1185">Reference proteome</keyword>
<sequence length="274" mass="31955">MKGLGVITLKTSNLPLGELKKAIEKKIQHSYLEKYIQKPVIDEDKLYILSSIIKNTTYSETKKKNYIITVMLVQIALDTHDLVAKHEEKNETDQTKKQRQLTVLAGDYFSGLYYYFLSQLDDIAMIHTLASAIKEINELKMTVYYKEFESIEEFMDALKQIESLLIRRVAEFFERSAVNEFTSNWLLTRKLIKEKHSYLQQEHSPVFDLLTKGPAHNIHYNQIVNTVEQFIQHSFSKVEETVSQLPVHFQSLKTYTNTIIYEYLGNNSKIVEEG</sequence>
<organism evidence="1 2">
    <name type="scientific">Sediminibacillus halophilus</name>
    <dbReference type="NCBI Taxonomy" id="482461"/>
    <lineage>
        <taxon>Bacteria</taxon>
        <taxon>Bacillati</taxon>
        <taxon>Bacillota</taxon>
        <taxon>Bacilli</taxon>
        <taxon>Bacillales</taxon>
        <taxon>Bacillaceae</taxon>
        <taxon>Sediminibacillus</taxon>
    </lineage>
</organism>
<protein>
    <submittedName>
        <fullName evidence="1">Heptaprenyl diphosphate synthase</fullName>
    </submittedName>
</protein>
<dbReference type="Gene3D" id="1.20.120.1450">
    <property type="match status" value="1"/>
</dbReference>